<evidence type="ECO:0000256" key="1">
    <source>
        <dbReference type="ARBA" id="ARBA00001917"/>
    </source>
</evidence>
<keyword evidence="10" id="KW-0665">Pyrimidine biosynthesis</keyword>
<accession>A0A1H7PZP9</accession>
<dbReference type="EMBL" id="FOAG01000005">
    <property type="protein sequence ID" value="SEL41310.1"/>
    <property type="molecule type" value="Genomic_DNA"/>
</dbReference>
<dbReference type="InterPro" id="IPR005720">
    <property type="entry name" value="Dihydroorotate_DH_cat"/>
</dbReference>
<comment type="similarity">
    <text evidence="5">Belongs to the dihydroorotate dehydrogenase family. Type 2 subfamily.</text>
</comment>
<keyword evidence="11" id="KW-0560">Oxidoreductase</keyword>
<dbReference type="NCBIfam" id="TIGR01036">
    <property type="entry name" value="pyrD_sub2"/>
    <property type="match status" value="1"/>
</dbReference>
<dbReference type="STRING" id="1287727.SAMN05443999_105136"/>
<proteinExistence type="inferred from homology"/>
<name>A0A1H7PZP9_9RHOB</name>
<evidence type="ECO:0000313" key="16">
    <source>
        <dbReference type="EMBL" id="SEL41310.1"/>
    </source>
</evidence>
<dbReference type="GO" id="GO:0106430">
    <property type="term" value="F:dihydroorotate dehydrogenase (quinone) activity"/>
    <property type="evidence" value="ECO:0007669"/>
    <property type="project" value="UniProtKB-EC"/>
</dbReference>
<dbReference type="GO" id="GO:0006207">
    <property type="term" value="P:'de novo' pyrimidine nucleobase biosynthetic process"/>
    <property type="evidence" value="ECO:0007669"/>
    <property type="project" value="UniProtKB-UniRule"/>
</dbReference>
<dbReference type="NCBIfam" id="NF003645">
    <property type="entry name" value="PRK05286.1-2"/>
    <property type="match status" value="1"/>
</dbReference>
<dbReference type="Pfam" id="PF01180">
    <property type="entry name" value="DHO_dh"/>
    <property type="match status" value="1"/>
</dbReference>
<dbReference type="InterPro" id="IPR001295">
    <property type="entry name" value="Dihydroorotate_DH_CS"/>
</dbReference>
<evidence type="ECO:0000259" key="15">
    <source>
        <dbReference type="Pfam" id="PF01180"/>
    </source>
</evidence>
<evidence type="ECO:0000256" key="14">
    <source>
        <dbReference type="NCBIfam" id="TIGR01036"/>
    </source>
</evidence>
<feature type="domain" description="Dihydroorotate dehydrogenase catalytic" evidence="15">
    <location>
        <begin position="44"/>
        <end position="332"/>
    </location>
</feature>
<comment type="function">
    <text evidence="2">Catalyzes the conversion of dihydroorotate to orotate with quinone as electron acceptor.</text>
</comment>
<organism evidence="16 17">
    <name type="scientific">Roseovarius azorensis</name>
    <dbReference type="NCBI Taxonomy" id="1287727"/>
    <lineage>
        <taxon>Bacteria</taxon>
        <taxon>Pseudomonadati</taxon>
        <taxon>Pseudomonadota</taxon>
        <taxon>Alphaproteobacteria</taxon>
        <taxon>Rhodobacterales</taxon>
        <taxon>Roseobacteraceae</taxon>
        <taxon>Roseovarius</taxon>
    </lineage>
</organism>
<evidence type="ECO:0000256" key="7">
    <source>
        <dbReference type="ARBA" id="ARBA00018366"/>
    </source>
</evidence>
<dbReference type="GO" id="GO:0044205">
    <property type="term" value="P:'de novo' UMP biosynthetic process"/>
    <property type="evidence" value="ECO:0007669"/>
    <property type="project" value="UniProtKB-UniPathway"/>
</dbReference>
<evidence type="ECO:0000256" key="8">
    <source>
        <dbReference type="ARBA" id="ARBA00022630"/>
    </source>
</evidence>
<evidence type="ECO:0000256" key="13">
    <source>
        <dbReference type="ARBA" id="ARBA00048639"/>
    </source>
</evidence>
<dbReference type="PROSITE" id="PS00911">
    <property type="entry name" value="DHODEHASE_1"/>
    <property type="match status" value="1"/>
</dbReference>
<evidence type="ECO:0000256" key="2">
    <source>
        <dbReference type="ARBA" id="ARBA00003125"/>
    </source>
</evidence>
<keyword evidence="17" id="KW-1185">Reference proteome</keyword>
<keyword evidence="9" id="KW-0288">FMN</keyword>
<comment type="cofactor">
    <cofactor evidence="1">
        <name>FMN</name>
        <dbReference type="ChEBI" id="CHEBI:58210"/>
    </cofactor>
</comment>
<evidence type="ECO:0000256" key="9">
    <source>
        <dbReference type="ARBA" id="ARBA00022643"/>
    </source>
</evidence>
<dbReference type="UniPathway" id="UPA00070">
    <property type="reaction ID" value="UER00946"/>
</dbReference>
<dbReference type="InterPro" id="IPR012135">
    <property type="entry name" value="Dihydroorotate_DH_1_2"/>
</dbReference>
<dbReference type="PIRSF" id="PIRSF000164">
    <property type="entry name" value="DHO_oxidase"/>
    <property type="match status" value="1"/>
</dbReference>
<dbReference type="PANTHER" id="PTHR48109">
    <property type="entry name" value="DIHYDROOROTATE DEHYDROGENASE (QUINONE), MITOCHONDRIAL-RELATED"/>
    <property type="match status" value="1"/>
</dbReference>
<dbReference type="Gene3D" id="3.20.20.70">
    <property type="entry name" value="Aldolase class I"/>
    <property type="match status" value="1"/>
</dbReference>
<dbReference type="NCBIfam" id="NF003652">
    <property type="entry name" value="PRK05286.2-5"/>
    <property type="match status" value="1"/>
</dbReference>
<evidence type="ECO:0000256" key="10">
    <source>
        <dbReference type="ARBA" id="ARBA00022975"/>
    </source>
</evidence>
<comment type="subcellular location">
    <subcellularLocation>
        <location evidence="3">Membrane</location>
    </subcellularLocation>
</comment>
<evidence type="ECO:0000313" key="17">
    <source>
        <dbReference type="Proteomes" id="UP000199582"/>
    </source>
</evidence>
<dbReference type="InterPro" id="IPR005719">
    <property type="entry name" value="Dihydroorotate_DH_2"/>
</dbReference>
<dbReference type="InterPro" id="IPR013785">
    <property type="entry name" value="Aldolase_TIM"/>
</dbReference>
<dbReference type="RefSeq" id="WP_093035586.1">
    <property type="nucleotide sequence ID" value="NZ_FOAG01000005.1"/>
</dbReference>
<evidence type="ECO:0000256" key="5">
    <source>
        <dbReference type="ARBA" id="ARBA00005359"/>
    </source>
</evidence>
<evidence type="ECO:0000256" key="4">
    <source>
        <dbReference type="ARBA" id="ARBA00005161"/>
    </source>
</evidence>
<gene>
    <name evidence="16" type="ORF">SAMN05443999_105136</name>
</gene>
<evidence type="ECO:0000256" key="3">
    <source>
        <dbReference type="ARBA" id="ARBA00004370"/>
    </source>
</evidence>
<comment type="catalytic activity">
    <reaction evidence="13">
        <text>(S)-dihydroorotate + a quinone = orotate + a quinol</text>
        <dbReference type="Rhea" id="RHEA:30187"/>
        <dbReference type="ChEBI" id="CHEBI:24646"/>
        <dbReference type="ChEBI" id="CHEBI:30839"/>
        <dbReference type="ChEBI" id="CHEBI:30864"/>
        <dbReference type="ChEBI" id="CHEBI:132124"/>
        <dbReference type="EC" id="1.3.5.2"/>
    </reaction>
</comment>
<dbReference type="GO" id="GO:0005737">
    <property type="term" value="C:cytoplasm"/>
    <property type="evidence" value="ECO:0007669"/>
    <property type="project" value="InterPro"/>
</dbReference>
<evidence type="ECO:0000256" key="6">
    <source>
        <dbReference type="ARBA" id="ARBA00012791"/>
    </source>
</evidence>
<dbReference type="SUPFAM" id="SSF51395">
    <property type="entry name" value="FMN-linked oxidoreductases"/>
    <property type="match status" value="1"/>
</dbReference>
<dbReference type="GO" id="GO:0016020">
    <property type="term" value="C:membrane"/>
    <property type="evidence" value="ECO:0007669"/>
    <property type="project" value="UniProtKB-SubCell"/>
</dbReference>
<sequence>MTLLERAGLAALHRLDPETAHGLALRALRLGLTPRPGPFTTARLKTDLAGLRLPNPVGLAAGFDKNAEALAPLSRAGFGFIEVGAVTPRAQPGNPRPRLFRLGEDAAVINRFGFNNAGMETAAARLARRPQDAVIGLNLGANKDSVDRAEDFARVLAHCGAHLDFATVNVSSPNTERLRDLQGAEALGGLLRGVMEARDWLPQPIPVFLKIAPDLSDTELSEIADVARTSGLSGIIATNTTLSREGLTSAMRDQAGGLSGQPLFEKSTRVLARLSQLTGGDIPLIGVGGIASADQAYAKIRAGASAVQLYSALVYRGLSLVGEIARGLDALLERDGFGNVAEAVGTGREAWL</sequence>
<dbReference type="InterPro" id="IPR050074">
    <property type="entry name" value="DHO_dehydrogenase"/>
</dbReference>
<dbReference type="AlphaFoldDB" id="A0A1H7PZP9"/>
<evidence type="ECO:0000256" key="11">
    <source>
        <dbReference type="ARBA" id="ARBA00023002"/>
    </source>
</evidence>
<keyword evidence="12" id="KW-0472">Membrane</keyword>
<dbReference type="EC" id="1.3.5.2" evidence="6 14"/>
<dbReference type="CDD" id="cd04738">
    <property type="entry name" value="DHOD_2_like"/>
    <property type="match status" value="1"/>
</dbReference>
<dbReference type="Proteomes" id="UP000199582">
    <property type="component" value="Unassembled WGS sequence"/>
</dbReference>
<evidence type="ECO:0000256" key="12">
    <source>
        <dbReference type="ARBA" id="ARBA00023136"/>
    </source>
</evidence>
<dbReference type="OrthoDB" id="9802377at2"/>
<dbReference type="PROSITE" id="PS00912">
    <property type="entry name" value="DHODEHASE_2"/>
    <property type="match status" value="1"/>
</dbReference>
<keyword evidence="8" id="KW-0285">Flavoprotein</keyword>
<protein>
    <recommendedName>
        <fullName evidence="7 14">Dihydroorotate dehydrogenase (quinone)</fullName>
        <ecNumber evidence="6 14">1.3.5.2</ecNumber>
    </recommendedName>
</protein>
<comment type="pathway">
    <text evidence="4">Pyrimidine metabolism; UMP biosynthesis via de novo pathway; orotate from (S)-dihydroorotate (quinone route): step 1/1.</text>
</comment>
<reference evidence="16 17" key="1">
    <citation type="submission" date="2016-10" db="EMBL/GenBank/DDBJ databases">
        <authorList>
            <person name="de Groot N.N."/>
        </authorList>
    </citation>
    <scope>NUCLEOTIDE SEQUENCE [LARGE SCALE GENOMIC DNA]</scope>
    <source>
        <strain evidence="16 17">DSM 100674</strain>
    </source>
</reference>
<dbReference type="PANTHER" id="PTHR48109:SF4">
    <property type="entry name" value="DIHYDROOROTATE DEHYDROGENASE (QUINONE), MITOCHONDRIAL"/>
    <property type="match status" value="1"/>
</dbReference>